<accession>A0ACC5ZVY3</accession>
<organism evidence="1 2">
    <name type="scientific">Lutimaribacter degradans</name>
    <dbReference type="NCBI Taxonomy" id="2945989"/>
    <lineage>
        <taxon>Bacteria</taxon>
        <taxon>Pseudomonadati</taxon>
        <taxon>Pseudomonadota</taxon>
        <taxon>Alphaproteobacteria</taxon>
        <taxon>Rhodobacterales</taxon>
        <taxon>Roseobacteraceae</taxon>
        <taxon>Lutimaribacter</taxon>
    </lineage>
</organism>
<protein>
    <submittedName>
        <fullName evidence="1">Uncharacterized protein</fullName>
    </submittedName>
</protein>
<reference evidence="1" key="1">
    <citation type="submission" date="2022-06" db="EMBL/GenBank/DDBJ databases">
        <title>Lutimaribacter sp. EGI FJ00013, a novel bacterium isolated from a salt lake sediment enrichment.</title>
        <authorList>
            <person name="Gao L."/>
            <person name="Fang B.-Z."/>
            <person name="Li W.-J."/>
        </authorList>
    </citation>
    <scope>NUCLEOTIDE SEQUENCE</scope>
    <source>
        <strain evidence="1">EGI FJ00013</strain>
    </source>
</reference>
<name>A0ACC5ZVY3_9RHOB</name>
<keyword evidence="2" id="KW-1185">Reference proteome</keyword>
<comment type="caution">
    <text evidence="1">The sequence shown here is derived from an EMBL/GenBank/DDBJ whole genome shotgun (WGS) entry which is preliminary data.</text>
</comment>
<evidence type="ECO:0000313" key="2">
    <source>
        <dbReference type="Proteomes" id="UP001203036"/>
    </source>
</evidence>
<evidence type="ECO:0000313" key="1">
    <source>
        <dbReference type="EMBL" id="MCM2562333.1"/>
    </source>
</evidence>
<dbReference type="Proteomes" id="UP001203036">
    <property type="component" value="Unassembled WGS sequence"/>
</dbReference>
<proteinExistence type="predicted"/>
<dbReference type="EMBL" id="JAMQGO010000005">
    <property type="protein sequence ID" value="MCM2562333.1"/>
    <property type="molecule type" value="Genomic_DNA"/>
</dbReference>
<gene>
    <name evidence="1" type="ORF">M8744_09265</name>
</gene>
<sequence>MIDLASEADILALADMLHGPGALQAPRLQRAMGQGAQMLVYRLQGVPRGYLIWSWSKACDAAPESAGRLAVLDHVQVEPNFRRHGMARRLIARFEMEIARAGAAGWGCPIHRKPGCAALMCGAGALIRGERFEKRLQTPHSSNSPATSPL</sequence>